<accession>A0A9J6AE87</accession>
<dbReference type="CDD" id="cd09917">
    <property type="entry name" value="F-box_SF"/>
    <property type="match status" value="1"/>
</dbReference>
<reference evidence="2 3" key="1">
    <citation type="submission" date="2020-09" db="EMBL/GenBank/DDBJ databases">
        <title>De no assembly of potato wild relative species, Solanum commersonii.</title>
        <authorList>
            <person name="Cho K."/>
        </authorList>
    </citation>
    <scope>NUCLEOTIDE SEQUENCE [LARGE SCALE GENOMIC DNA]</scope>
    <source>
        <strain evidence="2">LZ3.2</strain>
        <tissue evidence="2">Leaf</tissue>
    </source>
</reference>
<evidence type="ECO:0000313" key="3">
    <source>
        <dbReference type="Proteomes" id="UP000824120"/>
    </source>
</evidence>
<dbReference type="PANTHER" id="PTHR34145:SF28">
    <property type="entry name" value="F-BOX DOMAIN-CONTAINING PROTEIN"/>
    <property type="match status" value="1"/>
</dbReference>
<dbReference type="PANTHER" id="PTHR34145">
    <property type="entry name" value="OS02G0105600 PROTEIN"/>
    <property type="match status" value="1"/>
</dbReference>
<comment type="caution">
    <text evidence="2">The sequence shown here is derived from an EMBL/GenBank/DDBJ whole genome shotgun (WGS) entry which is preliminary data.</text>
</comment>
<evidence type="ECO:0000313" key="2">
    <source>
        <dbReference type="EMBL" id="KAG5622691.1"/>
    </source>
</evidence>
<dbReference type="OrthoDB" id="673865at2759"/>
<protein>
    <recommendedName>
        <fullName evidence="1">At1g61320/AtMIF1 LRR domain-containing protein</fullName>
    </recommendedName>
</protein>
<organism evidence="2 3">
    <name type="scientific">Solanum commersonii</name>
    <name type="common">Commerson's wild potato</name>
    <name type="synonym">Commerson's nightshade</name>
    <dbReference type="NCBI Taxonomy" id="4109"/>
    <lineage>
        <taxon>Eukaryota</taxon>
        <taxon>Viridiplantae</taxon>
        <taxon>Streptophyta</taxon>
        <taxon>Embryophyta</taxon>
        <taxon>Tracheophyta</taxon>
        <taxon>Spermatophyta</taxon>
        <taxon>Magnoliopsida</taxon>
        <taxon>eudicotyledons</taxon>
        <taxon>Gunneridae</taxon>
        <taxon>Pentapetalae</taxon>
        <taxon>asterids</taxon>
        <taxon>lamiids</taxon>
        <taxon>Solanales</taxon>
        <taxon>Solanaceae</taxon>
        <taxon>Solanoideae</taxon>
        <taxon>Solaneae</taxon>
        <taxon>Solanum</taxon>
    </lineage>
</organism>
<feature type="domain" description="At1g61320/AtMIF1 LRR" evidence="1">
    <location>
        <begin position="77"/>
        <end position="419"/>
    </location>
</feature>
<dbReference type="InterPro" id="IPR032675">
    <property type="entry name" value="LRR_dom_sf"/>
</dbReference>
<dbReference type="InterPro" id="IPR053772">
    <property type="entry name" value="At1g61320/At1g61330-like"/>
</dbReference>
<proteinExistence type="predicted"/>
<dbReference type="Gene3D" id="3.80.10.10">
    <property type="entry name" value="Ribonuclease Inhibitor"/>
    <property type="match status" value="1"/>
</dbReference>
<name>A0A9J6AE87_SOLCO</name>
<dbReference type="AlphaFoldDB" id="A0A9J6AE87"/>
<keyword evidence="3" id="KW-1185">Reference proteome</keyword>
<dbReference type="Proteomes" id="UP000824120">
    <property type="component" value="Chromosome 2"/>
</dbReference>
<sequence>MMEAPGSKRKRLSNRSVYLPNHVIDRIFTFLPIKDVISSSAVASPFLNSWMYARNLRFDRIFKSNCGREDISIINKIISSHLGKKIYSFHLYIPAPNRYSLFLQEWIQIVASKGLEELEIDLWFTPDNNEDTYYMHSDSIDIQTLRSVKLINCELRLSPNLKGLRFLKSLSLTKAPITPHFIQELFRSCVVLESLSLTFCSSPTNVTIKGSNQLKTILIRGCGNICLITIDDPNIHTFHYEGEIHKIKLIGPTRFEDVIFNLDTTTWLEHISGMGNLIEILRNVQTLSINNIFLEGLSPRYIDFEYKDMEFCLPNLKELQIVRHGLTYVNPWDIIFFVKNCPNIERLFLDFGDYAMEAGRYWNFVAKEKFENCQIEFSKLKLLKVKGYKKLELEGKLVNFFLLRAKILESLIIVSKNKHLEIKSKDVVTVSKIVTISTYHHIKDKSSVFPKHKFF</sequence>
<dbReference type="SUPFAM" id="SSF52047">
    <property type="entry name" value="RNI-like"/>
    <property type="match status" value="1"/>
</dbReference>
<gene>
    <name evidence="2" type="ORF">H5410_007909</name>
</gene>
<dbReference type="InterPro" id="IPR055357">
    <property type="entry name" value="LRR_At1g61320_AtMIF1"/>
</dbReference>
<dbReference type="Pfam" id="PF23622">
    <property type="entry name" value="LRR_At1g61320_AtMIF1"/>
    <property type="match status" value="1"/>
</dbReference>
<evidence type="ECO:0000259" key="1">
    <source>
        <dbReference type="Pfam" id="PF23622"/>
    </source>
</evidence>
<dbReference type="EMBL" id="JACXVP010000002">
    <property type="protein sequence ID" value="KAG5622691.1"/>
    <property type="molecule type" value="Genomic_DNA"/>
</dbReference>